<evidence type="ECO:0000313" key="5">
    <source>
        <dbReference type="Proteomes" id="UP000624325"/>
    </source>
</evidence>
<dbReference type="InterPro" id="IPR014905">
    <property type="entry name" value="HIRAN"/>
</dbReference>
<evidence type="ECO:0000313" key="4">
    <source>
        <dbReference type="EMBL" id="GIF59060.1"/>
    </source>
</evidence>
<gene>
    <name evidence="4" type="ORF">Air01nite_51550</name>
</gene>
<dbReference type="RefSeq" id="WP_203705903.1">
    <property type="nucleotide sequence ID" value="NZ_BAAALU010000003.1"/>
</dbReference>
<dbReference type="EMBL" id="BONC01000041">
    <property type="protein sequence ID" value="GIF59060.1"/>
    <property type="molecule type" value="Genomic_DNA"/>
</dbReference>
<evidence type="ECO:0000256" key="1">
    <source>
        <dbReference type="ARBA" id="ARBA00022723"/>
    </source>
</evidence>
<keyword evidence="5" id="KW-1185">Reference proteome</keyword>
<protein>
    <recommendedName>
        <fullName evidence="3">HIRAN domain-containing protein</fullName>
    </recommendedName>
</protein>
<proteinExistence type="predicted"/>
<organism evidence="4 5">
    <name type="scientific">Asanoa iriomotensis</name>
    <dbReference type="NCBI Taxonomy" id="234613"/>
    <lineage>
        <taxon>Bacteria</taxon>
        <taxon>Bacillati</taxon>
        <taxon>Actinomycetota</taxon>
        <taxon>Actinomycetes</taxon>
        <taxon>Micromonosporales</taxon>
        <taxon>Micromonosporaceae</taxon>
        <taxon>Asanoa</taxon>
    </lineage>
</organism>
<dbReference type="Pfam" id="PF08797">
    <property type="entry name" value="HIRAN"/>
    <property type="match status" value="1"/>
</dbReference>
<accession>A0ABQ4C8F7</accession>
<dbReference type="Gene3D" id="3.30.70.2330">
    <property type="match status" value="1"/>
</dbReference>
<keyword evidence="1" id="KW-0479">Metal-binding</keyword>
<evidence type="ECO:0000256" key="2">
    <source>
        <dbReference type="ARBA" id="ARBA00022801"/>
    </source>
</evidence>
<name>A0ABQ4C8F7_9ACTN</name>
<keyword evidence="2" id="KW-0378">Hydrolase</keyword>
<evidence type="ECO:0000259" key="3">
    <source>
        <dbReference type="Pfam" id="PF08797"/>
    </source>
</evidence>
<dbReference type="Proteomes" id="UP000624325">
    <property type="component" value="Unassembled WGS sequence"/>
</dbReference>
<comment type="caution">
    <text evidence="4">The sequence shown here is derived from an EMBL/GenBank/DDBJ whole genome shotgun (WGS) entry which is preliminary data.</text>
</comment>
<sequence length="331" mass="36674">MTIAFDLWGQRGWPSFDIVGETFHEKQIRAVLGKNFTSGAEVVVVAQLHPEPNNKHDRNAIAVWSGAHHLGYFPREEANRYGAVLSALIGQGWTPQVNARIWASEWDGDRSDRYFNASVRLDLAEPHMLVPANMPPASAHRLLPTGSAIQVSGEEKHLDVLATYLRPEGECWAHVTLHPVVEQLARSTRDVVEVRIGDERVGQLTPKMSAELLPAIHHLQAQGEIAAARAIVKGNRIKTEVVLYVARAHELPESWLGASGPPEPVVVSTAPAVEPRREHAPVPPQPTGIRFTVPPDWPQPPAGWVPPPGWRPDPSWPIAPDGWQWWSPVWD</sequence>
<feature type="domain" description="HIRAN" evidence="3">
    <location>
        <begin position="46"/>
        <end position="85"/>
    </location>
</feature>
<reference evidence="4 5" key="1">
    <citation type="submission" date="2021-01" db="EMBL/GenBank/DDBJ databases">
        <title>Whole genome shotgun sequence of Asanoa iriomotensis NBRC 100142.</title>
        <authorList>
            <person name="Komaki H."/>
            <person name="Tamura T."/>
        </authorList>
    </citation>
    <scope>NUCLEOTIDE SEQUENCE [LARGE SCALE GENOMIC DNA]</scope>
    <source>
        <strain evidence="4 5">NBRC 100142</strain>
    </source>
</reference>